<feature type="active site" description="Tele-phosphohistidine intermediate" evidence="1">
    <location>
        <position position="10"/>
    </location>
</feature>
<gene>
    <name evidence="3" type="ORF">A3J46_02370</name>
</gene>
<protein>
    <recommendedName>
        <fullName evidence="5">Phosphoglycerate mutase</fullName>
    </recommendedName>
</protein>
<proteinExistence type="predicted"/>
<evidence type="ECO:0000256" key="1">
    <source>
        <dbReference type="PIRSR" id="PIRSR613078-1"/>
    </source>
</evidence>
<dbReference type="Gene3D" id="3.40.50.1240">
    <property type="entry name" value="Phosphoglycerate mutase-like"/>
    <property type="match status" value="1"/>
</dbReference>
<dbReference type="CDD" id="cd07067">
    <property type="entry name" value="HP_PGM_like"/>
    <property type="match status" value="1"/>
</dbReference>
<dbReference type="InterPro" id="IPR001345">
    <property type="entry name" value="PG/BPGM_mutase_AS"/>
</dbReference>
<evidence type="ECO:0008006" key="5">
    <source>
        <dbReference type="Google" id="ProtNLM"/>
    </source>
</evidence>
<comment type="caution">
    <text evidence="3">The sequence shown here is derived from an EMBL/GenBank/DDBJ whole genome shotgun (WGS) entry which is preliminary data.</text>
</comment>
<dbReference type="PIRSF" id="PIRSF000709">
    <property type="entry name" value="6PFK_2-Ptase"/>
    <property type="match status" value="1"/>
</dbReference>
<evidence type="ECO:0000313" key="3">
    <source>
        <dbReference type="EMBL" id="OGN09581.1"/>
    </source>
</evidence>
<dbReference type="PANTHER" id="PTHR48100">
    <property type="entry name" value="BROAD-SPECIFICITY PHOSPHATASE YOR283W-RELATED"/>
    <property type="match status" value="1"/>
</dbReference>
<dbReference type="EMBL" id="MGJP01000032">
    <property type="protein sequence ID" value="OGN09581.1"/>
    <property type="molecule type" value="Genomic_DNA"/>
</dbReference>
<dbReference type="InterPro" id="IPR013078">
    <property type="entry name" value="His_Pase_superF_clade-1"/>
</dbReference>
<dbReference type="Pfam" id="PF00300">
    <property type="entry name" value="His_Phos_1"/>
    <property type="match status" value="1"/>
</dbReference>
<evidence type="ECO:0000313" key="4">
    <source>
        <dbReference type="Proteomes" id="UP000177167"/>
    </source>
</evidence>
<name>A0A1F8F8R5_9BACT</name>
<dbReference type="SMART" id="SM00855">
    <property type="entry name" value="PGAM"/>
    <property type="match status" value="1"/>
</dbReference>
<dbReference type="GO" id="GO:0005829">
    <property type="term" value="C:cytosol"/>
    <property type="evidence" value="ECO:0007669"/>
    <property type="project" value="TreeGrafter"/>
</dbReference>
<dbReference type="PANTHER" id="PTHR48100:SF44">
    <property type="entry name" value="PHOSPHATASE C1620.13-RELATED"/>
    <property type="match status" value="1"/>
</dbReference>
<dbReference type="GO" id="GO:0016791">
    <property type="term" value="F:phosphatase activity"/>
    <property type="evidence" value="ECO:0007669"/>
    <property type="project" value="TreeGrafter"/>
</dbReference>
<reference evidence="3 4" key="1">
    <citation type="journal article" date="2016" name="Nat. Commun.">
        <title>Thousands of microbial genomes shed light on interconnected biogeochemical processes in an aquifer system.</title>
        <authorList>
            <person name="Anantharaman K."/>
            <person name="Brown C.T."/>
            <person name="Hug L.A."/>
            <person name="Sharon I."/>
            <person name="Castelle C.J."/>
            <person name="Probst A.J."/>
            <person name="Thomas B.C."/>
            <person name="Singh A."/>
            <person name="Wilkins M.J."/>
            <person name="Karaoz U."/>
            <person name="Brodie E.L."/>
            <person name="Williams K.H."/>
            <person name="Hubbard S.S."/>
            <person name="Banfield J.F."/>
        </authorList>
    </citation>
    <scope>NUCLEOTIDE SEQUENCE [LARGE SCALE GENOMIC DNA]</scope>
</reference>
<sequence length="192" mass="21845">MNNNIFIMRHGQDEDNAAGILNGRRDTPLTKLGQEQAKIAAQKLIDNKIDIIYASPLKRAYETARIVANELGVDEVVLDDHLIERDFGILTGKPVADIKKYTDKVLETEKITYFLEVEGAEDFPALLERGKKILAEIQERHSDSNILIVCHGDIGKMIRAAYHNIDWETSLKTYYFDNTQVLELSKDKDIIE</sequence>
<feature type="binding site" evidence="2">
    <location>
        <position position="59"/>
    </location>
    <ligand>
        <name>substrate</name>
    </ligand>
</feature>
<dbReference type="InterPro" id="IPR050275">
    <property type="entry name" value="PGM_Phosphatase"/>
</dbReference>
<dbReference type="Proteomes" id="UP000177167">
    <property type="component" value="Unassembled WGS sequence"/>
</dbReference>
<accession>A0A1F8F8R5</accession>
<feature type="binding site" evidence="2">
    <location>
        <begin position="9"/>
        <end position="16"/>
    </location>
    <ligand>
        <name>substrate</name>
    </ligand>
</feature>
<organism evidence="3 4">
    <name type="scientific">Candidatus Yanofskybacteria bacterium RIFCSPHIGHO2_02_FULL_41_11</name>
    <dbReference type="NCBI Taxonomy" id="1802675"/>
    <lineage>
        <taxon>Bacteria</taxon>
        <taxon>Candidatus Yanofskyibacteriota</taxon>
    </lineage>
</organism>
<dbReference type="AlphaFoldDB" id="A0A1F8F8R5"/>
<dbReference type="SUPFAM" id="SSF53254">
    <property type="entry name" value="Phosphoglycerate mutase-like"/>
    <property type="match status" value="1"/>
</dbReference>
<evidence type="ECO:0000256" key="2">
    <source>
        <dbReference type="PIRSR" id="PIRSR613078-2"/>
    </source>
</evidence>
<dbReference type="PROSITE" id="PS00175">
    <property type="entry name" value="PG_MUTASE"/>
    <property type="match status" value="1"/>
</dbReference>
<dbReference type="InterPro" id="IPR029033">
    <property type="entry name" value="His_PPase_superfam"/>
</dbReference>
<feature type="active site" description="Proton donor/acceptor" evidence="1">
    <location>
        <position position="84"/>
    </location>
</feature>